<dbReference type="PROSITE" id="PS00846">
    <property type="entry name" value="HTH_ARSR_1"/>
    <property type="match status" value="1"/>
</dbReference>
<gene>
    <name evidence="5" type="ORF">SAMN06295960_3225</name>
</gene>
<dbReference type="InterPro" id="IPR018334">
    <property type="entry name" value="ArsR_HTH"/>
</dbReference>
<evidence type="ECO:0000313" key="5">
    <source>
        <dbReference type="EMBL" id="SMG51054.1"/>
    </source>
</evidence>
<evidence type="ECO:0000256" key="2">
    <source>
        <dbReference type="ARBA" id="ARBA00023125"/>
    </source>
</evidence>
<organism evidence="5 6">
    <name type="scientific">Paenibacillus aquistagni</name>
    <dbReference type="NCBI Taxonomy" id="1852522"/>
    <lineage>
        <taxon>Bacteria</taxon>
        <taxon>Bacillati</taxon>
        <taxon>Bacillota</taxon>
        <taxon>Bacilli</taxon>
        <taxon>Bacillales</taxon>
        <taxon>Paenibacillaceae</taxon>
        <taxon>Paenibacillus</taxon>
    </lineage>
</organism>
<keyword evidence="6" id="KW-1185">Reference proteome</keyword>
<dbReference type="InterPro" id="IPR051011">
    <property type="entry name" value="Metal_resp_trans_reg"/>
</dbReference>
<evidence type="ECO:0000313" key="6">
    <source>
        <dbReference type="Proteomes" id="UP000193834"/>
    </source>
</evidence>
<dbReference type="InterPro" id="IPR036390">
    <property type="entry name" value="WH_DNA-bd_sf"/>
</dbReference>
<sequence>MVAKPLKNKRKEQEIEIGKDDVCEIVCYDAEKVQSLKGLVQDDEVQRMAQMFKALSDPTRMKMAAYMDKGEELCVCDMALLTGQSIATTSHHLRLMKNLGIAKSRKEGKNVFYTLTDHHIRTLVRMTEEHMREEHCHDSESEH</sequence>
<dbReference type="GO" id="GO:0003700">
    <property type="term" value="F:DNA-binding transcription factor activity"/>
    <property type="evidence" value="ECO:0007669"/>
    <property type="project" value="InterPro"/>
</dbReference>
<dbReference type="Pfam" id="PF01022">
    <property type="entry name" value="HTH_5"/>
    <property type="match status" value="1"/>
</dbReference>
<dbReference type="InterPro" id="IPR011991">
    <property type="entry name" value="ArsR-like_HTH"/>
</dbReference>
<proteinExistence type="predicted"/>
<name>A0A1X7LC29_9BACL</name>
<dbReference type="STRING" id="1852522.SAMN06295960_3225"/>
<protein>
    <submittedName>
        <fullName evidence="5">Cadmium-sensing regulator, CadC</fullName>
    </submittedName>
</protein>
<dbReference type="SMART" id="SM00418">
    <property type="entry name" value="HTH_ARSR"/>
    <property type="match status" value="1"/>
</dbReference>
<dbReference type="RefSeq" id="WP_085495742.1">
    <property type="nucleotide sequence ID" value="NZ_FXAZ01000004.1"/>
</dbReference>
<dbReference type="PRINTS" id="PR00778">
    <property type="entry name" value="HTHARSR"/>
</dbReference>
<evidence type="ECO:0000256" key="4">
    <source>
        <dbReference type="ARBA" id="ARBA00043263"/>
    </source>
</evidence>
<dbReference type="SUPFAM" id="SSF46785">
    <property type="entry name" value="Winged helix' DNA-binding domain"/>
    <property type="match status" value="1"/>
</dbReference>
<dbReference type="CDD" id="cd00090">
    <property type="entry name" value="HTH_ARSR"/>
    <property type="match status" value="1"/>
</dbReference>
<dbReference type="GO" id="GO:0003677">
    <property type="term" value="F:DNA binding"/>
    <property type="evidence" value="ECO:0007669"/>
    <property type="project" value="UniProtKB-KW"/>
</dbReference>
<evidence type="ECO:0000256" key="3">
    <source>
        <dbReference type="ARBA" id="ARBA00023163"/>
    </source>
</evidence>
<keyword evidence="1" id="KW-0805">Transcription regulation</keyword>
<dbReference type="AlphaFoldDB" id="A0A1X7LC29"/>
<keyword evidence="3" id="KW-0804">Transcription</keyword>
<accession>A0A1X7LC29</accession>
<evidence type="ECO:0000256" key="1">
    <source>
        <dbReference type="ARBA" id="ARBA00023015"/>
    </source>
</evidence>
<dbReference type="Proteomes" id="UP000193834">
    <property type="component" value="Unassembled WGS sequence"/>
</dbReference>
<keyword evidence="4" id="KW-0105">Cadmium resistance</keyword>
<reference evidence="5 6" key="1">
    <citation type="submission" date="2017-04" db="EMBL/GenBank/DDBJ databases">
        <authorList>
            <person name="Afonso C.L."/>
            <person name="Miller P.J."/>
            <person name="Scott M.A."/>
            <person name="Spackman E."/>
            <person name="Goraichik I."/>
            <person name="Dimitrov K.M."/>
            <person name="Suarez D.L."/>
            <person name="Swayne D.E."/>
        </authorList>
    </citation>
    <scope>NUCLEOTIDE SEQUENCE [LARGE SCALE GENOMIC DNA]</scope>
    <source>
        <strain evidence="5 6">11</strain>
    </source>
</reference>
<dbReference type="EMBL" id="FXAZ01000004">
    <property type="protein sequence ID" value="SMG51054.1"/>
    <property type="molecule type" value="Genomic_DNA"/>
</dbReference>
<dbReference type="PANTHER" id="PTHR43132">
    <property type="entry name" value="ARSENICAL RESISTANCE OPERON REPRESSOR ARSR-RELATED"/>
    <property type="match status" value="1"/>
</dbReference>
<dbReference type="Gene3D" id="1.10.10.10">
    <property type="entry name" value="Winged helix-like DNA-binding domain superfamily/Winged helix DNA-binding domain"/>
    <property type="match status" value="1"/>
</dbReference>
<dbReference type="InterPro" id="IPR036388">
    <property type="entry name" value="WH-like_DNA-bd_sf"/>
</dbReference>
<dbReference type="PROSITE" id="PS50987">
    <property type="entry name" value="HTH_ARSR_2"/>
    <property type="match status" value="1"/>
</dbReference>
<dbReference type="PANTHER" id="PTHR43132:SF6">
    <property type="entry name" value="HTH-TYPE TRANSCRIPTIONAL REPRESSOR CZRA"/>
    <property type="match status" value="1"/>
</dbReference>
<dbReference type="GO" id="GO:0046686">
    <property type="term" value="P:response to cadmium ion"/>
    <property type="evidence" value="ECO:0007669"/>
    <property type="project" value="UniProtKB-KW"/>
</dbReference>
<dbReference type="NCBIfam" id="NF033788">
    <property type="entry name" value="HTH_metalloreg"/>
    <property type="match status" value="1"/>
</dbReference>
<keyword evidence="2" id="KW-0238">DNA-binding</keyword>
<dbReference type="OrthoDB" id="9794330at2"/>
<dbReference type="InterPro" id="IPR001845">
    <property type="entry name" value="HTH_ArsR_DNA-bd_dom"/>
</dbReference>